<dbReference type="GO" id="GO:0009432">
    <property type="term" value="P:SOS response"/>
    <property type="evidence" value="ECO:0007669"/>
    <property type="project" value="TreeGrafter"/>
</dbReference>
<evidence type="ECO:0000259" key="2">
    <source>
        <dbReference type="PROSITE" id="PS50173"/>
    </source>
</evidence>
<dbReference type="Gene3D" id="3.30.1490.100">
    <property type="entry name" value="DNA polymerase, Y-family, little finger domain"/>
    <property type="match status" value="1"/>
</dbReference>
<dbReference type="Pfam" id="PF11799">
    <property type="entry name" value="IMS_C"/>
    <property type="match status" value="1"/>
</dbReference>
<dbReference type="Gene3D" id="3.40.1170.60">
    <property type="match status" value="1"/>
</dbReference>
<keyword evidence="4" id="KW-1185">Reference proteome</keyword>
<dbReference type="Proteomes" id="UP000514704">
    <property type="component" value="Chromosome"/>
</dbReference>
<evidence type="ECO:0000313" key="4">
    <source>
        <dbReference type="Proteomes" id="UP000514704"/>
    </source>
</evidence>
<evidence type="ECO:0000313" key="3">
    <source>
        <dbReference type="EMBL" id="QMT98413.1"/>
    </source>
</evidence>
<evidence type="ECO:0000256" key="1">
    <source>
        <dbReference type="ARBA" id="ARBA00010945"/>
    </source>
</evidence>
<dbReference type="InterPro" id="IPR043502">
    <property type="entry name" value="DNA/RNA_pol_sf"/>
</dbReference>
<dbReference type="InterPro" id="IPR043128">
    <property type="entry name" value="Rev_trsase/Diguanyl_cyclase"/>
</dbReference>
<comment type="similarity">
    <text evidence="1">Belongs to the DNA polymerase type-Y family.</text>
</comment>
<dbReference type="SUPFAM" id="SSF56672">
    <property type="entry name" value="DNA/RNA polymerases"/>
    <property type="match status" value="1"/>
</dbReference>
<dbReference type="InterPro" id="IPR036775">
    <property type="entry name" value="DNA_pol_Y-fam_lit_finger_sf"/>
</dbReference>
<dbReference type="InterPro" id="IPR017961">
    <property type="entry name" value="DNA_pol_Y-fam_little_finger"/>
</dbReference>
<accession>A0A7D7XWD4</accession>
<protein>
    <submittedName>
        <fullName evidence="3">DNA polymerase IV</fullName>
    </submittedName>
</protein>
<dbReference type="GO" id="GO:0006281">
    <property type="term" value="P:DNA repair"/>
    <property type="evidence" value="ECO:0007669"/>
    <property type="project" value="InterPro"/>
</dbReference>
<dbReference type="InterPro" id="IPR022880">
    <property type="entry name" value="DNApol_IV"/>
</dbReference>
<dbReference type="InterPro" id="IPR001126">
    <property type="entry name" value="UmuC"/>
</dbReference>
<sequence>MFLMDRKTIFHIDFDAFFASVEENFNPHYHNKPLVVGSKSNSSIVSSANYIARKFGIKSAMPIFQAKKLCPSLIIAEVDYPKYERVSAYVFSYLRDFVSNKMEVASIDECYMDVTDILEKNSEMSASDLAKKIQKQIYELTQLTVSIGIGSNLFLAKMASDQNKPNGVYEIWPDEIEEKLWPIEIHKMYLIGSKKIPILRQLNIKNIGNFAQFDNRELLIDVFKNMYWEHYNHAHGKGSDFVDYERNSRKSVSVSKNIKHKVSNYESLLKLFNDLFDEAYLRLKNHNLLAKNISVSIRTEKTRSLSHSLKQYSDKKTSFYNKALDLFERLHNDQLVSNISISFGSIKNKYKFIPNFNIYEELSRDQKETILLKKIVNQINKDFDKELVNIADDFDYFKFQK</sequence>
<dbReference type="GO" id="GO:0005829">
    <property type="term" value="C:cytosol"/>
    <property type="evidence" value="ECO:0007669"/>
    <property type="project" value="TreeGrafter"/>
</dbReference>
<dbReference type="GO" id="GO:0042276">
    <property type="term" value="P:error-prone translesion synthesis"/>
    <property type="evidence" value="ECO:0007669"/>
    <property type="project" value="TreeGrafter"/>
</dbReference>
<dbReference type="AlphaFoldDB" id="A0A7D7XWD4"/>
<organism evidence="3 4">
    <name type="scientific">Mycoplasma tullyi</name>
    <dbReference type="NCBI Taxonomy" id="1612150"/>
    <lineage>
        <taxon>Bacteria</taxon>
        <taxon>Bacillati</taxon>
        <taxon>Mycoplasmatota</taxon>
        <taxon>Mollicutes</taxon>
        <taxon>Mycoplasmataceae</taxon>
        <taxon>Mycoplasma</taxon>
    </lineage>
</organism>
<dbReference type="PANTHER" id="PTHR11076">
    <property type="entry name" value="DNA REPAIR POLYMERASE UMUC / TRANSFERASE FAMILY MEMBER"/>
    <property type="match status" value="1"/>
</dbReference>
<dbReference type="PANTHER" id="PTHR11076:SF33">
    <property type="entry name" value="DNA POLYMERASE KAPPA"/>
    <property type="match status" value="1"/>
</dbReference>
<dbReference type="EMBL" id="CP059674">
    <property type="protein sequence ID" value="QMT98413.1"/>
    <property type="molecule type" value="Genomic_DNA"/>
</dbReference>
<dbReference type="GO" id="GO:0003684">
    <property type="term" value="F:damaged DNA binding"/>
    <property type="evidence" value="ECO:0007669"/>
    <property type="project" value="InterPro"/>
</dbReference>
<gene>
    <name evidence="3" type="ORF">H3143_02840</name>
</gene>
<dbReference type="KEGG" id="mtuy:H3143_02840"/>
<dbReference type="SUPFAM" id="SSF100879">
    <property type="entry name" value="Lesion bypass DNA polymerase (Y-family), little finger domain"/>
    <property type="match status" value="1"/>
</dbReference>
<dbReference type="Pfam" id="PF00817">
    <property type="entry name" value="IMS"/>
    <property type="match status" value="1"/>
</dbReference>
<name>A0A7D7XWD4_9MOLU</name>
<reference evidence="3 4" key="1">
    <citation type="journal article" date="2017" name="Int. J. Syst. Evol. Microbiol.">
        <title>Mycoplasma tullyi sp. nov., isolated from penguins of the genus Spheniscus.</title>
        <authorList>
            <person name="Yavari C.A."/>
            <person name="Ramirez A.S."/>
            <person name="Nicholas R.A.J."/>
            <person name="Radford A.D."/>
            <person name="Darby A.C."/>
            <person name="Bradbury J.M."/>
        </authorList>
    </citation>
    <scope>NUCLEOTIDE SEQUENCE [LARGE SCALE GENOMIC DNA]</scope>
    <source>
        <strain evidence="3 4">56A97T</strain>
    </source>
</reference>
<dbReference type="Gene3D" id="3.30.70.270">
    <property type="match status" value="1"/>
</dbReference>
<dbReference type="InterPro" id="IPR050116">
    <property type="entry name" value="DNA_polymerase-Y"/>
</dbReference>
<feature type="domain" description="UmuC" evidence="2">
    <location>
        <begin position="9"/>
        <end position="192"/>
    </location>
</feature>
<dbReference type="CDD" id="cd03586">
    <property type="entry name" value="PolY_Pol_IV_kappa"/>
    <property type="match status" value="1"/>
</dbReference>
<dbReference type="GO" id="GO:0003887">
    <property type="term" value="F:DNA-directed DNA polymerase activity"/>
    <property type="evidence" value="ECO:0007669"/>
    <property type="project" value="InterPro"/>
</dbReference>
<proteinExistence type="inferred from homology"/>
<dbReference type="PROSITE" id="PS50173">
    <property type="entry name" value="UMUC"/>
    <property type="match status" value="1"/>
</dbReference>